<dbReference type="Pfam" id="PF13041">
    <property type="entry name" value="PPR_2"/>
    <property type="match status" value="1"/>
</dbReference>
<name>A0A218X8J6_PUNGR</name>
<keyword evidence="7" id="KW-1185">Reference proteome</keyword>
<evidence type="ECO:0000313" key="4">
    <source>
        <dbReference type="EMBL" id="OWM81019.1"/>
    </source>
</evidence>
<feature type="repeat" description="PPR" evidence="3">
    <location>
        <begin position="220"/>
        <end position="254"/>
    </location>
</feature>
<dbReference type="InterPro" id="IPR011990">
    <property type="entry name" value="TPR-like_helical_dom_sf"/>
</dbReference>
<dbReference type="STRING" id="22663.A0A218X8J6"/>
<evidence type="ECO:0000313" key="5">
    <source>
        <dbReference type="EMBL" id="PKI35860.1"/>
    </source>
</evidence>
<proteinExistence type="inferred from homology"/>
<feature type="repeat" description="PPR" evidence="3">
    <location>
        <begin position="291"/>
        <end position="325"/>
    </location>
</feature>
<reference evidence="6" key="1">
    <citation type="journal article" date="2017" name="Plant J.">
        <title>The pomegranate (Punica granatum L.) genome and the genomics of punicalagin biosynthesis.</title>
        <authorList>
            <person name="Qin G."/>
            <person name="Xu C."/>
            <person name="Ming R."/>
            <person name="Tang H."/>
            <person name="Guyot R."/>
            <person name="Kramer E.M."/>
            <person name="Hu Y."/>
            <person name="Yi X."/>
            <person name="Qi Y."/>
            <person name="Xu X."/>
            <person name="Gao Z."/>
            <person name="Pan H."/>
            <person name="Jian J."/>
            <person name="Tian Y."/>
            <person name="Yue Z."/>
            <person name="Xu Y."/>
        </authorList>
    </citation>
    <scope>NUCLEOTIDE SEQUENCE [LARGE SCALE GENOMIC DNA]</scope>
    <source>
        <strain evidence="6">cv. Dabenzi</strain>
    </source>
</reference>
<dbReference type="NCBIfam" id="TIGR00756">
    <property type="entry name" value="PPR"/>
    <property type="match status" value="4"/>
</dbReference>
<dbReference type="Proteomes" id="UP000233551">
    <property type="component" value="Unassembled WGS sequence"/>
</dbReference>
<dbReference type="Gene3D" id="1.25.40.10">
    <property type="entry name" value="Tetratricopeptide repeat domain"/>
    <property type="match status" value="3"/>
</dbReference>
<feature type="repeat" description="PPR" evidence="3">
    <location>
        <begin position="326"/>
        <end position="360"/>
    </location>
</feature>
<dbReference type="Proteomes" id="UP000197138">
    <property type="component" value="Unassembled WGS sequence"/>
</dbReference>
<dbReference type="InterPro" id="IPR050667">
    <property type="entry name" value="PPR-containing_protein"/>
</dbReference>
<evidence type="ECO:0000313" key="7">
    <source>
        <dbReference type="Proteomes" id="UP000233551"/>
    </source>
</evidence>
<keyword evidence="2" id="KW-0677">Repeat</keyword>
<dbReference type="AlphaFoldDB" id="A0A218X8J6"/>
<dbReference type="OrthoDB" id="185373at2759"/>
<protein>
    <submittedName>
        <fullName evidence="4">Uncharacterized protein</fullName>
    </submittedName>
</protein>
<evidence type="ECO:0000256" key="2">
    <source>
        <dbReference type="ARBA" id="ARBA00022737"/>
    </source>
</evidence>
<feature type="repeat" description="PPR" evidence="3">
    <location>
        <begin position="185"/>
        <end position="219"/>
    </location>
</feature>
<dbReference type="EMBL" id="MTKT01002214">
    <property type="protein sequence ID" value="OWM81019.1"/>
    <property type="molecule type" value="Genomic_DNA"/>
</dbReference>
<sequence length="398" mass="45300">MLSRSTSSSRPLLRLIRKPLSTIPPSSVDSEVLKKLNSKDWLAPNEVLKVFENLRDPTSVIVALRRYSSRRDYKPNEALYTLSINILARAKMFDAVDGIMDRVRAEKGSCRLSDEFFYNVIKIYGNAAGRVNRAIQTLYDMPAEFGVWPSVKSFNFVLNLLVSWKLFEFVHEVYVKAPELGVEIDACCLNIMVKGLCKSGNLDAALNLLDEFPKQRCKPNERTFSTLMHALCKAGKLDDAFRLLERMEEEGISPDTVAFNILISGLRKQGRVDEGMDILERTMQLKGCDPSEASYQEVLYGLIDEERFVEAKELMGRMILKGMNPSFISYKSMISGLCRENSVEDLDWILMQMVRQGFVPRMGMWRQIVWAVLSGHSHGKASRSNRFLMDCLTDCTQL</sequence>
<evidence type="ECO:0000313" key="6">
    <source>
        <dbReference type="Proteomes" id="UP000197138"/>
    </source>
</evidence>
<comment type="similarity">
    <text evidence="1">Belongs to the PPR family. P subfamily.</text>
</comment>
<gene>
    <name evidence="4" type="ORF">CDL15_Pgr007050</name>
    <name evidence="5" type="ORF">CRG98_043769</name>
</gene>
<organism evidence="4 6">
    <name type="scientific">Punica granatum</name>
    <name type="common">Pomegranate</name>
    <dbReference type="NCBI Taxonomy" id="22663"/>
    <lineage>
        <taxon>Eukaryota</taxon>
        <taxon>Viridiplantae</taxon>
        <taxon>Streptophyta</taxon>
        <taxon>Embryophyta</taxon>
        <taxon>Tracheophyta</taxon>
        <taxon>Spermatophyta</taxon>
        <taxon>Magnoliopsida</taxon>
        <taxon>eudicotyledons</taxon>
        <taxon>Gunneridae</taxon>
        <taxon>Pentapetalae</taxon>
        <taxon>rosids</taxon>
        <taxon>malvids</taxon>
        <taxon>Myrtales</taxon>
        <taxon>Lythraceae</taxon>
        <taxon>Punica</taxon>
    </lineage>
</organism>
<dbReference type="PROSITE" id="PS51375">
    <property type="entry name" value="PPR"/>
    <property type="match status" value="5"/>
</dbReference>
<accession>A0A218X8J6</accession>
<dbReference type="PANTHER" id="PTHR47939">
    <property type="entry name" value="MEMBRANE-ASSOCIATED SALT-INDUCIBLE PROTEIN-LIKE"/>
    <property type="match status" value="1"/>
</dbReference>
<dbReference type="InterPro" id="IPR002885">
    <property type="entry name" value="PPR_rpt"/>
</dbReference>
<feature type="repeat" description="PPR" evidence="3">
    <location>
        <begin position="255"/>
        <end position="290"/>
    </location>
</feature>
<reference evidence="5 7" key="3">
    <citation type="submission" date="2017-11" db="EMBL/GenBank/DDBJ databases">
        <title>De-novo sequencing of pomegranate (Punica granatum L.) genome.</title>
        <authorList>
            <person name="Akparov Z."/>
            <person name="Amiraslanov A."/>
            <person name="Hajiyeva S."/>
            <person name="Abbasov M."/>
            <person name="Kaur K."/>
            <person name="Hamwieh A."/>
            <person name="Solovyev V."/>
            <person name="Salamov A."/>
            <person name="Braich B."/>
            <person name="Kosarev P."/>
            <person name="Mahmoud A."/>
            <person name="Hajiyev E."/>
            <person name="Babayeva S."/>
            <person name="Izzatullayeva V."/>
            <person name="Mammadov A."/>
            <person name="Mammadov A."/>
            <person name="Sharifova S."/>
            <person name="Ojaghi J."/>
            <person name="Eynullazada K."/>
            <person name="Bayramov B."/>
            <person name="Abdulazimova A."/>
            <person name="Shahmuradov I."/>
        </authorList>
    </citation>
    <scope>NUCLEOTIDE SEQUENCE [LARGE SCALE GENOMIC DNA]</scope>
    <source>
        <strain evidence="5">AG2017</strain>
        <strain evidence="7">cv. AG2017</strain>
        <tissue evidence="5">Leaf</tissue>
    </source>
</reference>
<evidence type="ECO:0000256" key="3">
    <source>
        <dbReference type="PROSITE-ProRule" id="PRU00708"/>
    </source>
</evidence>
<dbReference type="PANTHER" id="PTHR47939:SF14">
    <property type="entry name" value="PENTATRICOPEPTIDE REPEAT-CONTAINING PROTEIN MITOCHONDRIAL"/>
    <property type="match status" value="1"/>
</dbReference>
<comment type="caution">
    <text evidence="4">The sequence shown here is derived from an EMBL/GenBank/DDBJ whole genome shotgun (WGS) entry which is preliminary data.</text>
</comment>
<dbReference type="Pfam" id="PF12854">
    <property type="entry name" value="PPR_1"/>
    <property type="match status" value="1"/>
</dbReference>
<dbReference type="Pfam" id="PF01535">
    <property type="entry name" value="PPR"/>
    <property type="match status" value="1"/>
</dbReference>
<reference evidence="4" key="2">
    <citation type="submission" date="2017-06" db="EMBL/GenBank/DDBJ databases">
        <title>The pomegranate genome and the genomics of punicalagin biosynthesis.</title>
        <authorList>
            <person name="Xu C."/>
        </authorList>
    </citation>
    <scope>NUCLEOTIDE SEQUENCE [LARGE SCALE GENOMIC DNA]</scope>
    <source>
        <tissue evidence="4">Fresh leaf</tissue>
    </source>
</reference>
<dbReference type="EMBL" id="PGOL01005202">
    <property type="protein sequence ID" value="PKI35860.1"/>
    <property type="molecule type" value="Genomic_DNA"/>
</dbReference>
<dbReference type="GeneID" id="116199888"/>
<evidence type="ECO:0000256" key="1">
    <source>
        <dbReference type="ARBA" id="ARBA00007626"/>
    </source>
</evidence>